<evidence type="ECO:0000313" key="1">
    <source>
        <dbReference type="EMBL" id="MDR9900412.1"/>
    </source>
</evidence>
<evidence type="ECO:0000313" key="2">
    <source>
        <dbReference type="Proteomes" id="UP000667802"/>
    </source>
</evidence>
<dbReference type="AlphaFoldDB" id="A0AAP5IGC7"/>
<accession>A0AAP5IGC7</accession>
<sequence>MEPLTAGAITTLAFTKAFEKTIEKFTEAALLKMDVLRKKIWEKLRRNPNAEKALTAVQGGNKAELEKVAGYLQYAMLEDKQFAAELQALAQEINAGKLQDNSHMTQYNHDNARGWQTKVEGGTAYVGEINFHGKESIP</sequence>
<organism evidence="1 2">
    <name type="scientific">Aetokthonos hydrillicola Thurmond2011</name>
    <dbReference type="NCBI Taxonomy" id="2712845"/>
    <lineage>
        <taxon>Bacteria</taxon>
        <taxon>Bacillati</taxon>
        <taxon>Cyanobacteriota</taxon>
        <taxon>Cyanophyceae</taxon>
        <taxon>Nostocales</taxon>
        <taxon>Hapalosiphonaceae</taxon>
        <taxon>Aetokthonos</taxon>
    </lineage>
</organism>
<dbReference type="Proteomes" id="UP000667802">
    <property type="component" value="Unassembled WGS sequence"/>
</dbReference>
<dbReference type="EMBL" id="JAALHA020000034">
    <property type="protein sequence ID" value="MDR9900412.1"/>
    <property type="molecule type" value="Genomic_DNA"/>
</dbReference>
<protein>
    <submittedName>
        <fullName evidence="1">Uncharacterized protein</fullName>
    </submittedName>
</protein>
<keyword evidence="2" id="KW-1185">Reference proteome</keyword>
<proteinExistence type="predicted"/>
<reference evidence="2" key="1">
    <citation type="journal article" date="2021" name="Science">
        <title>Hunting the eagle killer: A cyanobacterial neurotoxin causes vacuolar myelinopathy.</title>
        <authorList>
            <person name="Breinlinger S."/>
            <person name="Phillips T.J."/>
            <person name="Haram B.N."/>
            <person name="Mares J."/>
            <person name="Martinez Yerena J.A."/>
            <person name="Hrouzek P."/>
            <person name="Sobotka R."/>
            <person name="Henderson W.M."/>
            <person name="Schmieder P."/>
            <person name="Williams S.M."/>
            <person name="Lauderdale J.D."/>
            <person name="Wilde H.D."/>
            <person name="Gerrin W."/>
            <person name="Kust A."/>
            <person name="Washington J.W."/>
            <person name="Wagner C."/>
            <person name="Geier B."/>
            <person name="Liebeke M."/>
            <person name="Enke H."/>
            <person name="Niedermeyer T.H.J."/>
            <person name="Wilde S.B."/>
        </authorList>
    </citation>
    <scope>NUCLEOTIDE SEQUENCE [LARGE SCALE GENOMIC DNA]</scope>
    <source>
        <strain evidence="2">Thurmond2011</strain>
    </source>
</reference>
<name>A0AAP5IGC7_9CYAN</name>
<gene>
    <name evidence="1" type="ORF">G7B40_038580</name>
</gene>
<comment type="caution">
    <text evidence="1">The sequence shown here is derived from an EMBL/GenBank/DDBJ whole genome shotgun (WGS) entry which is preliminary data.</text>
</comment>
<dbReference type="RefSeq" id="WP_310834449.1">
    <property type="nucleotide sequence ID" value="NZ_JAALHA020000034.1"/>
</dbReference>